<dbReference type="Proteomes" id="UP000197156">
    <property type="component" value="Chromosome"/>
</dbReference>
<proteinExistence type="predicted"/>
<feature type="transmembrane region" description="Helical" evidence="1">
    <location>
        <begin position="7"/>
        <end position="24"/>
    </location>
</feature>
<keyword evidence="3" id="KW-1185">Reference proteome</keyword>
<reference evidence="2 3" key="1">
    <citation type="submission" date="2016-03" db="EMBL/GenBank/DDBJ databases">
        <title>Complete genome sequence of Thermococcus celer.</title>
        <authorList>
            <person name="Oger P.M."/>
        </authorList>
    </citation>
    <scope>NUCLEOTIDE SEQUENCE [LARGE SCALE GENOMIC DNA]</scope>
    <source>
        <strain evidence="2 3">Vu 13</strain>
    </source>
</reference>
<sequence>MGRLKTLSIAFLGIGIISLILAFLKGEVALYIVGALLLMFFLITPYDVQLRGDRLIVKHPLITRKYKVIETIPVSVFSIAKARKFGMRIGNICIGYFSTREGQDAFFATTQSSALLVRTEKGLFVIDNPSK</sequence>
<protein>
    <recommendedName>
        <fullName evidence="4">Bacterial Pleckstrin homology domain-containing protein</fullName>
    </recommendedName>
</protein>
<accession>A0A218P066</accession>
<dbReference type="AlphaFoldDB" id="A0A218P066"/>
<dbReference type="GeneID" id="33323377"/>
<evidence type="ECO:0000313" key="3">
    <source>
        <dbReference type="Proteomes" id="UP000197156"/>
    </source>
</evidence>
<dbReference type="KEGG" id="tce:A3L02_01465"/>
<gene>
    <name evidence="2" type="ORF">A3L02_01465</name>
</gene>
<evidence type="ECO:0000313" key="2">
    <source>
        <dbReference type="EMBL" id="ASI98328.1"/>
    </source>
</evidence>
<name>A0A218P066_THECE</name>
<keyword evidence="1" id="KW-1133">Transmembrane helix</keyword>
<organism evidence="2 3">
    <name type="scientific">Thermococcus celer Vu 13 = JCM 8558</name>
    <dbReference type="NCBI Taxonomy" id="1293037"/>
    <lineage>
        <taxon>Archaea</taxon>
        <taxon>Methanobacteriati</taxon>
        <taxon>Methanobacteriota</taxon>
        <taxon>Thermococci</taxon>
        <taxon>Thermococcales</taxon>
        <taxon>Thermococcaceae</taxon>
        <taxon>Thermococcus</taxon>
    </lineage>
</organism>
<keyword evidence="1" id="KW-0812">Transmembrane</keyword>
<evidence type="ECO:0008006" key="4">
    <source>
        <dbReference type="Google" id="ProtNLM"/>
    </source>
</evidence>
<keyword evidence="1" id="KW-0472">Membrane</keyword>
<feature type="transmembrane region" description="Helical" evidence="1">
    <location>
        <begin position="30"/>
        <end position="48"/>
    </location>
</feature>
<dbReference type="RefSeq" id="WP_088862294.1">
    <property type="nucleotide sequence ID" value="NZ_CP014854.1"/>
</dbReference>
<evidence type="ECO:0000256" key="1">
    <source>
        <dbReference type="SAM" id="Phobius"/>
    </source>
</evidence>
<dbReference type="EMBL" id="CP014854">
    <property type="protein sequence ID" value="ASI98328.1"/>
    <property type="molecule type" value="Genomic_DNA"/>
</dbReference>